<evidence type="ECO:0000313" key="1">
    <source>
        <dbReference type="EMBL" id="SBT34058.1"/>
    </source>
</evidence>
<evidence type="ECO:0000313" key="2">
    <source>
        <dbReference type="EMBL" id="SBT34557.1"/>
    </source>
</evidence>
<sequence length="130" mass="15020">MCSCSCSCIHRVCALSCSLHPHYYHHQTVYTTAHVATRQPYACGISEQALFEENISLLNFALEGRSEHSHFGKSKNYFFLIYAKKGEEKKKKKKCNGIVWKAIQRALVKILNVHFGKYRTAPILVFYFQK</sequence>
<gene>
    <name evidence="1" type="ORF">POVWA1_020280</name>
    <name evidence="2" type="ORF">POVWA2_020460</name>
</gene>
<evidence type="ECO:0000313" key="4">
    <source>
        <dbReference type="Proteomes" id="UP000078555"/>
    </source>
</evidence>
<dbReference type="Proteomes" id="UP000078550">
    <property type="component" value="Unassembled WGS sequence"/>
</dbReference>
<dbReference type="AlphaFoldDB" id="A0A1A8YR74"/>
<dbReference type="EMBL" id="FLRE01000082">
    <property type="protein sequence ID" value="SBT34557.1"/>
    <property type="molecule type" value="Genomic_DNA"/>
</dbReference>
<protein>
    <submittedName>
        <fullName evidence="1">Uncharacterized protein</fullName>
    </submittedName>
</protein>
<reference evidence="3 4" key="2">
    <citation type="submission" date="2016-05" db="EMBL/GenBank/DDBJ databases">
        <authorList>
            <person name="Naeem Raeece"/>
        </authorList>
    </citation>
    <scope>NUCLEOTIDE SEQUENCE [LARGE SCALE GENOMIC DNA]</scope>
</reference>
<accession>A0A1A8YR74</accession>
<dbReference type="EMBL" id="FLRD01000065">
    <property type="protein sequence ID" value="SBT34058.1"/>
    <property type="molecule type" value="Genomic_DNA"/>
</dbReference>
<keyword evidence="4" id="KW-1185">Reference proteome</keyword>
<reference evidence="1" key="1">
    <citation type="submission" date="2016-05" db="EMBL/GenBank/DDBJ databases">
        <authorList>
            <person name="Lavstsen T."/>
            <person name="Jespersen J.S."/>
        </authorList>
    </citation>
    <scope>NUCLEOTIDE SEQUENCE [LARGE SCALE GENOMIC DNA]</scope>
</reference>
<proteinExistence type="predicted"/>
<evidence type="ECO:0000313" key="3">
    <source>
        <dbReference type="Proteomes" id="UP000078550"/>
    </source>
</evidence>
<organism evidence="1 4">
    <name type="scientific">Plasmodium ovale wallikeri</name>
    <dbReference type="NCBI Taxonomy" id="864142"/>
    <lineage>
        <taxon>Eukaryota</taxon>
        <taxon>Sar</taxon>
        <taxon>Alveolata</taxon>
        <taxon>Apicomplexa</taxon>
        <taxon>Aconoidasida</taxon>
        <taxon>Haemosporida</taxon>
        <taxon>Plasmodiidae</taxon>
        <taxon>Plasmodium</taxon>
        <taxon>Plasmodium (Plasmodium)</taxon>
    </lineage>
</organism>
<name>A0A1A8YR74_PLAOA</name>
<dbReference type="Proteomes" id="UP000078555">
    <property type="component" value="Unassembled WGS sequence"/>
</dbReference>